<dbReference type="Proteomes" id="UP001500837">
    <property type="component" value="Unassembled WGS sequence"/>
</dbReference>
<name>A0AAV3SA46_9EURY</name>
<dbReference type="EMBL" id="BAAABL010000065">
    <property type="protein sequence ID" value="GAA0307116.1"/>
    <property type="molecule type" value="Genomic_DNA"/>
</dbReference>
<dbReference type="AlphaFoldDB" id="A0AAV3SA46"/>
<organism evidence="1 2">
    <name type="scientific">Halarchaeum salinum</name>
    <dbReference type="NCBI Taxonomy" id="489912"/>
    <lineage>
        <taxon>Archaea</taxon>
        <taxon>Methanobacteriati</taxon>
        <taxon>Methanobacteriota</taxon>
        <taxon>Stenosarchaea group</taxon>
        <taxon>Halobacteria</taxon>
        <taxon>Halobacteriales</taxon>
        <taxon>Halobacteriaceae</taxon>
    </lineage>
</organism>
<sequence length="84" mass="9515">MIQYWSEDTAAHTCTTLRLKEEWDGDHRAVVSMYHYGSGTTGKSYGWQCALATTLESEDDATLPLSYERTTHRRPTQNQSITSA</sequence>
<comment type="caution">
    <text evidence="1">The sequence shown here is derived from an EMBL/GenBank/DDBJ whole genome shotgun (WGS) entry which is preliminary data.</text>
</comment>
<accession>A0AAV3SA46</accession>
<proteinExistence type="predicted"/>
<evidence type="ECO:0000313" key="2">
    <source>
        <dbReference type="Proteomes" id="UP001500837"/>
    </source>
</evidence>
<keyword evidence="2" id="KW-1185">Reference proteome</keyword>
<gene>
    <name evidence="1" type="ORF">GCM10009066_21020</name>
</gene>
<reference evidence="1 2" key="1">
    <citation type="journal article" date="2019" name="Int. J. Syst. Evol. Microbiol.">
        <title>The Global Catalogue of Microorganisms (GCM) 10K type strain sequencing project: providing services to taxonomists for standard genome sequencing and annotation.</title>
        <authorList>
            <consortium name="The Broad Institute Genomics Platform"/>
            <consortium name="The Broad Institute Genome Sequencing Center for Infectious Disease"/>
            <person name="Wu L."/>
            <person name="Ma J."/>
        </authorList>
    </citation>
    <scope>NUCLEOTIDE SEQUENCE [LARGE SCALE GENOMIC DNA]</scope>
    <source>
        <strain evidence="1 2">JCM 16330</strain>
    </source>
</reference>
<protein>
    <submittedName>
        <fullName evidence="1">Uncharacterized protein</fullName>
    </submittedName>
</protein>
<evidence type="ECO:0000313" key="1">
    <source>
        <dbReference type="EMBL" id="GAA0307116.1"/>
    </source>
</evidence>